<reference evidence="7" key="2">
    <citation type="submission" date="2020-09" db="EMBL/GenBank/DDBJ databases">
        <authorList>
            <person name="Sun Q."/>
            <person name="Zhou Y."/>
        </authorList>
    </citation>
    <scope>NUCLEOTIDE SEQUENCE</scope>
    <source>
        <strain evidence="7">CGMCC 1.15322</strain>
    </source>
</reference>
<name>A0A916WGF4_9BURK</name>
<dbReference type="PANTHER" id="PTHR22911:SF6">
    <property type="entry name" value="SOLUTE CARRIER FAMILY 35 MEMBER G1"/>
    <property type="match status" value="1"/>
</dbReference>
<feature type="transmembrane region" description="Helical" evidence="5">
    <location>
        <begin position="314"/>
        <end position="333"/>
    </location>
</feature>
<organism evidence="7 8">
    <name type="scientific">Polaromonas eurypsychrophila</name>
    <dbReference type="NCBI Taxonomy" id="1614635"/>
    <lineage>
        <taxon>Bacteria</taxon>
        <taxon>Pseudomonadati</taxon>
        <taxon>Pseudomonadota</taxon>
        <taxon>Betaproteobacteria</taxon>
        <taxon>Burkholderiales</taxon>
        <taxon>Comamonadaceae</taxon>
        <taxon>Polaromonas</taxon>
    </lineage>
</organism>
<dbReference type="PANTHER" id="PTHR22911">
    <property type="entry name" value="ACYL-MALONYL CONDENSING ENZYME-RELATED"/>
    <property type="match status" value="1"/>
</dbReference>
<feature type="domain" description="EamA" evidence="6">
    <location>
        <begin position="3"/>
        <end position="103"/>
    </location>
</feature>
<keyword evidence="3 5" id="KW-1133">Transmembrane helix</keyword>
<protein>
    <submittedName>
        <fullName evidence="7">Membrane protein</fullName>
    </submittedName>
</protein>
<keyword evidence="2 5" id="KW-0812">Transmembrane</keyword>
<feature type="transmembrane region" description="Helical" evidence="5">
    <location>
        <begin position="228"/>
        <end position="249"/>
    </location>
</feature>
<dbReference type="RefSeq" id="WP_188707989.1">
    <property type="nucleotide sequence ID" value="NZ_BMIG01000005.1"/>
</dbReference>
<dbReference type="GO" id="GO:0016020">
    <property type="term" value="C:membrane"/>
    <property type="evidence" value="ECO:0007669"/>
    <property type="project" value="UniProtKB-SubCell"/>
</dbReference>
<feature type="transmembrane region" description="Helical" evidence="5">
    <location>
        <begin position="195"/>
        <end position="216"/>
    </location>
</feature>
<dbReference type="EMBL" id="BMIG01000005">
    <property type="protein sequence ID" value="GGA97034.1"/>
    <property type="molecule type" value="Genomic_DNA"/>
</dbReference>
<feature type="transmembrane region" description="Helical" evidence="5">
    <location>
        <begin position="29"/>
        <end position="48"/>
    </location>
</feature>
<feature type="transmembrane region" description="Helical" evidence="5">
    <location>
        <begin position="98"/>
        <end position="116"/>
    </location>
</feature>
<keyword evidence="4 5" id="KW-0472">Membrane</keyword>
<proteinExistence type="predicted"/>
<evidence type="ECO:0000256" key="3">
    <source>
        <dbReference type="ARBA" id="ARBA00022989"/>
    </source>
</evidence>
<evidence type="ECO:0000256" key="1">
    <source>
        <dbReference type="ARBA" id="ARBA00004141"/>
    </source>
</evidence>
<comment type="caution">
    <text evidence="7">The sequence shown here is derived from an EMBL/GenBank/DDBJ whole genome shotgun (WGS) entry which is preliminary data.</text>
</comment>
<sequence length="346" mass="36870">MQALWMLAAAFFFATMAVCVKFASEYFNSAELVFYRGLLGMFFMWALARSRGISLATRFPGMHMWRSLVGVISLGAWFYAIAHLPLATAMTLNYMSSVWIAAFLVGGALLMGLLPVRGDDAISVGTPSSQARAAEPALPGRRRSAPLLRARGSETPEVHAVGSVGAQGALVLTVIAGFIGVIMMLRPTIEQNQAFAGLVGLMSGLLAAFAYMQVMALARVGEPETRTVFYFAVGSTIAGGLAMGIVGVSEWHWKPALWLIPLGVLASLGQLCMTRAYTRAKTRSATLVVANLQYSGIIFGAIYSLLLFGERLPLIGWAGMGLIMASGIAATVLRARAAPNSPAEEH</sequence>
<reference evidence="7" key="1">
    <citation type="journal article" date="2014" name="Int. J. Syst. Evol. Microbiol.">
        <title>Complete genome sequence of Corynebacterium casei LMG S-19264T (=DSM 44701T), isolated from a smear-ripened cheese.</title>
        <authorList>
            <consortium name="US DOE Joint Genome Institute (JGI-PGF)"/>
            <person name="Walter F."/>
            <person name="Albersmeier A."/>
            <person name="Kalinowski J."/>
            <person name="Ruckert C."/>
        </authorList>
    </citation>
    <scope>NUCLEOTIDE SEQUENCE</scope>
    <source>
        <strain evidence="7">CGMCC 1.15322</strain>
    </source>
</reference>
<dbReference type="SUPFAM" id="SSF103481">
    <property type="entry name" value="Multidrug resistance efflux transporter EmrE"/>
    <property type="match status" value="1"/>
</dbReference>
<feature type="transmembrane region" description="Helical" evidence="5">
    <location>
        <begin position="169"/>
        <end position="189"/>
    </location>
</feature>
<dbReference type="AlphaFoldDB" id="A0A916WGF4"/>
<dbReference type="InterPro" id="IPR037185">
    <property type="entry name" value="EmrE-like"/>
</dbReference>
<evidence type="ECO:0000256" key="2">
    <source>
        <dbReference type="ARBA" id="ARBA00022692"/>
    </source>
</evidence>
<gene>
    <name evidence="7" type="ORF">GCM10011496_17610</name>
</gene>
<evidence type="ECO:0000256" key="4">
    <source>
        <dbReference type="ARBA" id="ARBA00023136"/>
    </source>
</evidence>
<accession>A0A916WGF4</accession>
<evidence type="ECO:0000313" key="8">
    <source>
        <dbReference type="Proteomes" id="UP000620596"/>
    </source>
</evidence>
<keyword evidence="8" id="KW-1185">Reference proteome</keyword>
<dbReference type="Pfam" id="PF00892">
    <property type="entry name" value="EamA"/>
    <property type="match status" value="1"/>
</dbReference>
<evidence type="ECO:0000313" key="7">
    <source>
        <dbReference type="EMBL" id="GGA97034.1"/>
    </source>
</evidence>
<dbReference type="InterPro" id="IPR000620">
    <property type="entry name" value="EamA_dom"/>
</dbReference>
<comment type="subcellular location">
    <subcellularLocation>
        <location evidence="1">Membrane</location>
        <topology evidence="1">Multi-pass membrane protein</topology>
    </subcellularLocation>
</comment>
<evidence type="ECO:0000256" key="5">
    <source>
        <dbReference type="SAM" id="Phobius"/>
    </source>
</evidence>
<dbReference type="Proteomes" id="UP000620596">
    <property type="component" value="Unassembled WGS sequence"/>
</dbReference>
<feature type="transmembrane region" description="Helical" evidence="5">
    <location>
        <begin position="285"/>
        <end position="308"/>
    </location>
</feature>
<evidence type="ECO:0000259" key="6">
    <source>
        <dbReference type="Pfam" id="PF00892"/>
    </source>
</evidence>
<feature type="transmembrane region" description="Helical" evidence="5">
    <location>
        <begin position="68"/>
        <end position="86"/>
    </location>
</feature>